<evidence type="ECO:0000256" key="5">
    <source>
        <dbReference type="ARBA" id="ARBA00023014"/>
    </source>
</evidence>
<evidence type="ECO:0000256" key="2">
    <source>
        <dbReference type="ARBA" id="ARBA00022485"/>
    </source>
</evidence>
<dbReference type="GO" id="GO:0051539">
    <property type="term" value="F:4 iron, 4 sulfur cluster binding"/>
    <property type="evidence" value="ECO:0007669"/>
    <property type="project" value="UniProtKB-KW"/>
</dbReference>
<comment type="similarity">
    <text evidence="1">Belongs to the class-I fumarase family.</text>
</comment>
<dbReference type="PANTHER" id="PTHR43351">
    <property type="entry name" value="L(+)-TARTRATE DEHYDRATASE SUBUNIT BETA"/>
    <property type="match status" value="1"/>
</dbReference>
<comment type="caution">
    <text evidence="8">The sequence shown here is derived from an EMBL/GenBank/DDBJ whole genome shotgun (WGS) entry which is preliminary data.</text>
</comment>
<keyword evidence="4" id="KW-0408">Iron</keyword>
<dbReference type="GO" id="GO:0046872">
    <property type="term" value="F:metal ion binding"/>
    <property type="evidence" value="ECO:0007669"/>
    <property type="project" value="UniProtKB-KW"/>
</dbReference>
<keyword evidence="2" id="KW-0004">4Fe-4S</keyword>
<dbReference type="NCBIfam" id="TIGR00722">
    <property type="entry name" value="ttdA_fumA_fumB"/>
    <property type="match status" value="1"/>
</dbReference>
<proteinExistence type="inferred from homology"/>
<evidence type="ECO:0000256" key="6">
    <source>
        <dbReference type="ARBA" id="ARBA00023239"/>
    </source>
</evidence>
<dbReference type="InterPro" id="IPR004646">
    <property type="entry name" value="Fe-S_hydro-lyase_TtdA-typ_cat"/>
</dbReference>
<reference evidence="8 9" key="1">
    <citation type="submission" date="2020-08" db="EMBL/GenBank/DDBJ databases">
        <title>Bridging the membrane lipid divide: bacteria of the FCB group superphylum have the potential to synthesize archaeal ether lipids.</title>
        <authorList>
            <person name="Villanueva L."/>
            <person name="Von Meijenfeldt F.A.B."/>
            <person name="Westbye A.B."/>
            <person name="Yadav S."/>
            <person name="Hopmans E.C."/>
            <person name="Dutilh B.E."/>
            <person name="Sinninghe Damste J.S."/>
        </authorList>
    </citation>
    <scope>NUCLEOTIDE SEQUENCE [LARGE SCALE GENOMIC DNA]</scope>
    <source>
        <strain evidence="8">NIOZ-UU36</strain>
    </source>
</reference>
<evidence type="ECO:0000256" key="3">
    <source>
        <dbReference type="ARBA" id="ARBA00022723"/>
    </source>
</evidence>
<keyword evidence="3" id="KW-0479">Metal-binding</keyword>
<dbReference type="Pfam" id="PF05681">
    <property type="entry name" value="Fumerase"/>
    <property type="match status" value="1"/>
</dbReference>
<feature type="domain" description="Fe-S hydro-lyase tartrate dehydratase alpha-type catalytic" evidence="7">
    <location>
        <begin position="6"/>
        <end position="281"/>
    </location>
</feature>
<sequence length="291" mass="31725">MQDLTQEILELVRRTSTDLPPDVEAKLRASYADEEDGSAAQGALDTILKNVELARKNSTPICQDTGTPLFYVHYPEGNSTRKIKKMIQDAVVEATRLNYLRPNSVNAITGKNTGDNTGDDHYPTIHFEEVDQDQPLTIELMLKGGGCENVGAQYTLPNTEMGAGRDLAGVRKVVLDAVHQAQGRGCAPGILGVAIGGDRSSSYLASKETLLGEIGEENPNPELNAMEKQITEEANQMGVGPMGFGGKTTVLDTKIKGLHRLPASYFVSVSYMCWAYRRRKMTVKGSEVIYD</sequence>
<dbReference type="Proteomes" id="UP000614469">
    <property type="component" value="Unassembled WGS sequence"/>
</dbReference>
<evidence type="ECO:0000313" key="9">
    <source>
        <dbReference type="Proteomes" id="UP000614469"/>
    </source>
</evidence>
<keyword evidence="5" id="KW-0411">Iron-sulfur</keyword>
<dbReference type="AlphaFoldDB" id="A0A8J6TJL3"/>
<evidence type="ECO:0000313" key="8">
    <source>
        <dbReference type="EMBL" id="MBC8335667.1"/>
    </source>
</evidence>
<evidence type="ECO:0000256" key="4">
    <source>
        <dbReference type="ARBA" id="ARBA00023004"/>
    </source>
</evidence>
<protein>
    <submittedName>
        <fullName evidence="8">Fumarate hydratase</fullName>
    </submittedName>
</protein>
<dbReference type="GO" id="GO:0016829">
    <property type="term" value="F:lyase activity"/>
    <property type="evidence" value="ECO:0007669"/>
    <property type="project" value="UniProtKB-KW"/>
</dbReference>
<keyword evidence="6" id="KW-0456">Lyase</keyword>
<accession>A0A8J6TJL3</accession>
<evidence type="ECO:0000259" key="7">
    <source>
        <dbReference type="Pfam" id="PF05681"/>
    </source>
</evidence>
<gene>
    <name evidence="8" type="ORF">H8E29_10400</name>
</gene>
<dbReference type="EMBL" id="JACNJN010000119">
    <property type="protein sequence ID" value="MBC8335667.1"/>
    <property type="molecule type" value="Genomic_DNA"/>
</dbReference>
<evidence type="ECO:0000256" key="1">
    <source>
        <dbReference type="ARBA" id="ARBA00008876"/>
    </source>
</evidence>
<organism evidence="8 9">
    <name type="scientific">Candidatus Desulfolinea nitratireducens</name>
    <dbReference type="NCBI Taxonomy" id="2841698"/>
    <lineage>
        <taxon>Bacteria</taxon>
        <taxon>Bacillati</taxon>
        <taxon>Chloroflexota</taxon>
        <taxon>Anaerolineae</taxon>
        <taxon>Anaerolineales</taxon>
        <taxon>Anaerolineales incertae sedis</taxon>
        <taxon>Candidatus Desulfolinea</taxon>
    </lineage>
</organism>
<dbReference type="PANTHER" id="PTHR43351:SF2">
    <property type="entry name" value="L(+)-TARTRATE DEHYDRATASE SUBUNIT BETA-RELATED"/>
    <property type="match status" value="1"/>
</dbReference>
<name>A0A8J6TJL3_9CHLR</name>